<evidence type="ECO:0000256" key="1">
    <source>
        <dbReference type="ARBA" id="ARBA00022448"/>
    </source>
</evidence>
<evidence type="ECO:0000259" key="4">
    <source>
        <dbReference type="PROSITE" id="PS50893"/>
    </source>
</evidence>
<evidence type="ECO:0000256" key="2">
    <source>
        <dbReference type="ARBA" id="ARBA00022741"/>
    </source>
</evidence>
<dbReference type="CDD" id="cd03230">
    <property type="entry name" value="ABC_DR_subfamily_A"/>
    <property type="match status" value="1"/>
</dbReference>
<proteinExistence type="predicted"/>
<gene>
    <name evidence="5" type="ORF">CaldiYA01_03590</name>
</gene>
<dbReference type="InterPro" id="IPR003439">
    <property type="entry name" value="ABC_transporter-like_ATP-bd"/>
</dbReference>
<organism evidence="5 6">
    <name type="scientific">Caldicellulosiruptor diazotrophicus</name>
    <dbReference type="NCBI Taxonomy" id="2806205"/>
    <lineage>
        <taxon>Bacteria</taxon>
        <taxon>Bacillati</taxon>
        <taxon>Bacillota</taxon>
        <taxon>Bacillota incertae sedis</taxon>
        <taxon>Caldicellulosiruptorales</taxon>
        <taxon>Caldicellulosiruptoraceae</taxon>
        <taxon>Caldicellulosiruptor</taxon>
    </lineage>
</organism>
<dbReference type="RefSeq" id="WP_207180716.1">
    <property type="nucleotide sequence ID" value="NZ_AP024480.1"/>
</dbReference>
<dbReference type="Pfam" id="PF00005">
    <property type="entry name" value="ABC_tran"/>
    <property type="match status" value="1"/>
</dbReference>
<evidence type="ECO:0000313" key="6">
    <source>
        <dbReference type="Proteomes" id="UP000663623"/>
    </source>
</evidence>
<dbReference type="InterPro" id="IPR027417">
    <property type="entry name" value="P-loop_NTPase"/>
</dbReference>
<dbReference type="GO" id="GO:0005524">
    <property type="term" value="F:ATP binding"/>
    <property type="evidence" value="ECO:0007669"/>
    <property type="project" value="UniProtKB-KW"/>
</dbReference>
<accession>A0ABM7NJW9</accession>
<dbReference type="Gene3D" id="3.40.50.300">
    <property type="entry name" value="P-loop containing nucleotide triphosphate hydrolases"/>
    <property type="match status" value="1"/>
</dbReference>
<feature type="domain" description="ABC transporter" evidence="4">
    <location>
        <begin position="2"/>
        <end position="227"/>
    </location>
</feature>
<dbReference type="SUPFAM" id="SSF52540">
    <property type="entry name" value="P-loop containing nucleoside triphosphate hydrolases"/>
    <property type="match status" value="1"/>
</dbReference>
<keyword evidence="3 5" id="KW-0067">ATP-binding</keyword>
<evidence type="ECO:0000256" key="3">
    <source>
        <dbReference type="ARBA" id="ARBA00022840"/>
    </source>
</evidence>
<dbReference type="Proteomes" id="UP000663623">
    <property type="component" value="Chromosome"/>
</dbReference>
<dbReference type="EMBL" id="AP024480">
    <property type="protein sequence ID" value="BCS80399.1"/>
    <property type="molecule type" value="Genomic_DNA"/>
</dbReference>
<sequence>MIEIEGVSKSFDEIQALKDINCTVSRGSIFGIAGTNGAGKTTLLKTIAGVYKPDSGKISIYGADVHENISIKSRMFFVPDNPYFPRGFSIIDMARFFKGIYPKWSQERFEKLKSYFSLPYKKRINSFSKGKQKQVAILLGLCTMPEILILDEPFDGLDPVVRQMFKKVLIDEVAERQTTVLISSHNLRELEDLCDTIAILHEGKIVAKKDIDDLKQTVTKFQVVFKKNFDIDSLKDFKILSYIKKGNVEILVVKGDRQRILEILNKYEPIVLDTVPLTLEEIFIYEMGGIGYEVKDIIL</sequence>
<dbReference type="PANTHER" id="PTHR42939:SF1">
    <property type="entry name" value="ABC TRANSPORTER ATP-BINDING PROTEIN ALBC-RELATED"/>
    <property type="match status" value="1"/>
</dbReference>
<dbReference type="SMART" id="SM00382">
    <property type="entry name" value="AAA"/>
    <property type="match status" value="1"/>
</dbReference>
<protein>
    <submittedName>
        <fullName evidence="5">ABC transporter ATP-binding protein</fullName>
    </submittedName>
</protein>
<evidence type="ECO:0000313" key="5">
    <source>
        <dbReference type="EMBL" id="BCS80399.1"/>
    </source>
</evidence>
<dbReference type="InterPro" id="IPR003593">
    <property type="entry name" value="AAA+_ATPase"/>
</dbReference>
<keyword evidence="2" id="KW-0547">Nucleotide-binding</keyword>
<dbReference type="PROSITE" id="PS50893">
    <property type="entry name" value="ABC_TRANSPORTER_2"/>
    <property type="match status" value="1"/>
</dbReference>
<dbReference type="InterPro" id="IPR051782">
    <property type="entry name" value="ABC_Transporter_VariousFunc"/>
</dbReference>
<keyword evidence="6" id="KW-1185">Reference proteome</keyword>
<name>A0ABM7NJW9_9FIRM</name>
<keyword evidence="1" id="KW-0813">Transport</keyword>
<dbReference type="PANTHER" id="PTHR42939">
    <property type="entry name" value="ABC TRANSPORTER ATP-BINDING PROTEIN ALBC-RELATED"/>
    <property type="match status" value="1"/>
</dbReference>
<reference evidence="5 6" key="1">
    <citation type="submission" date="2021-02" db="EMBL/GenBank/DDBJ databases">
        <title>Nitrogen-fixing ability and nitrogen fixation related genes of thermophilic fermentative bacteria in the genus Caldicellulosiruptor.</title>
        <authorList>
            <person name="Chen Y."/>
            <person name="Nishihara A."/>
            <person name="Haruta S."/>
        </authorList>
    </citation>
    <scope>NUCLEOTIDE SEQUENCE [LARGE SCALE GENOMIC DNA]</scope>
    <source>
        <strain evidence="5 6">YA01</strain>
    </source>
</reference>